<evidence type="ECO:0000313" key="4">
    <source>
        <dbReference type="Proteomes" id="UP000198901"/>
    </source>
</evidence>
<reference evidence="3 4" key="1">
    <citation type="submission" date="2016-10" db="EMBL/GenBank/DDBJ databases">
        <authorList>
            <person name="de Groot N.N."/>
        </authorList>
    </citation>
    <scope>NUCLEOTIDE SEQUENCE [LARGE SCALE GENOMIC DNA]</scope>
    <source>
        <strain evidence="3 4">DSM 21668</strain>
    </source>
</reference>
<feature type="domain" description="SGNH hydrolase-type esterase" evidence="2">
    <location>
        <begin position="26"/>
        <end position="262"/>
    </location>
</feature>
<dbReference type="Proteomes" id="UP000198901">
    <property type="component" value="Unassembled WGS sequence"/>
</dbReference>
<accession>A0A1G9RFI7</accession>
<evidence type="ECO:0000313" key="3">
    <source>
        <dbReference type="EMBL" id="SDM21931.1"/>
    </source>
</evidence>
<protein>
    <submittedName>
        <fullName evidence="3">Lysophospholipase L1</fullName>
    </submittedName>
</protein>
<dbReference type="OrthoDB" id="1246242at2"/>
<organism evidence="3 4">
    <name type="scientific">Siphonobacter aquaeclarae</name>
    <dbReference type="NCBI Taxonomy" id="563176"/>
    <lineage>
        <taxon>Bacteria</taxon>
        <taxon>Pseudomonadati</taxon>
        <taxon>Bacteroidota</taxon>
        <taxon>Cytophagia</taxon>
        <taxon>Cytophagales</taxon>
        <taxon>Cytophagaceae</taxon>
        <taxon>Siphonobacter</taxon>
    </lineage>
</organism>
<evidence type="ECO:0000259" key="2">
    <source>
        <dbReference type="Pfam" id="PF13472"/>
    </source>
</evidence>
<dbReference type="InterPro" id="IPR036514">
    <property type="entry name" value="SGNH_hydro_sf"/>
</dbReference>
<gene>
    <name evidence="3" type="ORF">SAMN04488090_2874</name>
</gene>
<dbReference type="Pfam" id="PF13472">
    <property type="entry name" value="Lipase_GDSL_2"/>
    <property type="match status" value="1"/>
</dbReference>
<dbReference type="SUPFAM" id="SSF52266">
    <property type="entry name" value="SGNH hydrolase"/>
    <property type="match status" value="1"/>
</dbReference>
<dbReference type="EMBL" id="FNGS01000005">
    <property type="protein sequence ID" value="SDM21931.1"/>
    <property type="molecule type" value="Genomic_DNA"/>
</dbReference>
<dbReference type="PANTHER" id="PTHR30383">
    <property type="entry name" value="THIOESTERASE 1/PROTEASE 1/LYSOPHOSPHOLIPASE L1"/>
    <property type="match status" value="1"/>
</dbReference>
<keyword evidence="1" id="KW-0732">Signal</keyword>
<evidence type="ECO:0000256" key="1">
    <source>
        <dbReference type="SAM" id="SignalP"/>
    </source>
</evidence>
<keyword evidence="4" id="KW-1185">Reference proteome</keyword>
<dbReference type="CDD" id="cd00229">
    <property type="entry name" value="SGNH_hydrolase"/>
    <property type="match status" value="1"/>
</dbReference>
<dbReference type="Gene3D" id="3.40.50.1110">
    <property type="entry name" value="SGNH hydrolase"/>
    <property type="match status" value="1"/>
</dbReference>
<feature type="signal peptide" evidence="1">
    <location>
        <begin position="1"/>
        <end position="17"/>
    </location>
</feature>
<sequence>MKRFFLFVILLTVTLGATPDKITWVAIGDSITYLNDHLDETGHRVTKGYLTLVSERYPHVTYINKGYNGWTSVGIAEQIEKLGLVPADVYTVFLGTNDWWQGKPVGTLADYEQNTGTGTISGAFRIIISKLRQLNPNAQIILMTPIQRGDFVYLTNFKNNAFGSYQPKNGQTLEQVADAIRAIGKHEHLAVADLYHKSGITPKNVVRYKRLRDPATGAYRNYTWPAYTSVPFDPAKDEYPYPADAIDLTYDGLHPSDAGYERIAKVLVKKWKGLK</sequence>
<dbReference type="InterPro" id="IPR051532">
    <property type="entry name" value="Ester_Hydrolysis_Enzymes"/>
</dbReference>
<proteinExistence type="predicted"/>
<dbReference type="RefSeq" id="WP_093203512.1">
    <property type="nucleotide sequence ID" value="NZ_FNGS01000005.1"/>
</dbReference>
<name>A0A1G9RFI7_9BACT</name>
<dbReference type="GO" id="GO:0016788">
    <property type="term" value="F:hydrolase activity, acting on ester bonds"/>
    <property type="evidence" value="ECO:0007669"/>
    <property type="project" value="UniProtKB-ARBA"/>
</dbReference>
<dbReference type="AlphaFoldDB" id="A0A1G9RFI7"/>
<feature type="chain" id="PRO_5011632707" evidence="1">
    <location>
        <begin position="18"/>
        <end position="275"/>
    </location>
</feature>
<dbReference type="STRING" id="563176.SAMN04488090_2874"/>
<dbReference type="InterPro" id="IPR013830">
    <property type="entry name" value="SGNH_hydro"/>
</dbReference>